<name>A0ABN9VMU9_9DINO</name>
<evidence type="ECO:0000313" key="2">
    <source>
        <dbReference type="EMBL" id="CAK0874668.1"/>
    </source>
</evidence>
<reference evidence="2" key="1">
    <citation type="submission" date="2023-10" db="EMBL/GenBank/DDBJ databases">
        <authorList>
            <person name="Chen Y."/>
            <person name="Shah S."/>
            <person name="Dougan E. K."/>
            <person name="Thang M."/>
            <person name="Chan C."/>
        </authorList>
    </citation>
    <scope>NUCLEOTIDE SEQUENCE [LARGE SCALE GENOMIC DNA]</scope>
</reference>
<accession>A0ABN9VMU9</accession>
<sequence length="410" mass="44052">MSAQPETFMGVGAPVPLDTLEATGAPGSATASEAGEVVEVLDVLDTVAHAGQCAPRLPGAEQLGKRSAAAAATPARGKWDDACMTCKGPLGDSPVKVFTKPDGSHIKRCRPCHNLRKRMYTLFRDNAELKSDFALVGAQARDSFIERAKSLFGGDLKLAIEEVIEVTLTTTRSQGFSGEGHWLDSEEIDKKFAGRPSQAAAIRRNARTMYDDDRECELWEVFDYKSSHNTSTSEQESRKRKATHEGVAKAAKAPKAKAKPRKEKKGQAEGDGEGGADEQQPDPEANLKVLTEGQKKTLEKAVQKLHDAVTKLQTLVQSARADEVKDYFPKRAVDTAAKQLEAAAQIGERADATLHKGKAEKGHPSAVGKEMRDTSAKALATVSRMQGLLDEAAADKAAEMEEAEAAEDDA</sequence>
<comment type="caution">
    <text evidence="2">The sequence shown here is derived from an EMBL/GenBank/DDBJ whole genome shotgun (WGS) entry which is preliminary data.</text>
</comment>
<feature type="region of interest" description="Disordered" evidence="1">
    <location>
        <begin position="351"/>
        <end position="374"/>
    </location>
</feature>
<dbReference type="Proteomes" id="UP001189429">
    <property type="component" value="Unassembled WGS sequence"/>
</dbReference>
<keyword evidence="3" id="KW-1185">Reference proteome</keyword>
<evidence type="ECO:0000256" key="1">
    <source>
        <dbReference type="SAM" id="MobiDB-lite"/>
    </source>
</evidence>
<feature type="region of interest" description="Disordered" evidence="1">
    <location>
        <begin position="227"/>
        <end position="283"/>
    </location>
</feature>
<organism evidence="2 3">
    <name type="scientific">Prorocentrum cordatum</name>
    <dbReference type="NCBI Taxonomy" id="2364126"/>
    <lineage>
        <taxon>Eukaryota</taxon>
        <taxon>Sar</taxon>
        <taxon>Alveolata</taxon>
        <taxon>Dinophyceae</taxon>
        <taxon>Prorocentrales</taxon>
        <taxon>Prorocentraceae</taxon>
        <taxon>Prorocentrum</taxon>
    </lineage>
</organism>
<evidence type="ECO:0000313" key="3">
    <source>
        <dbReference type="Proteomes" id="UP001189429"/>
    </source>
</evidence>
<protein>
    <submittedName>
        <fullName evidence="2">Uncharacterized protein</fullName>
    </submittedName>
</protein>
<feature type="compositionally biased region" description="Basic residues" evidence="1">
    <location>
        <begin position="252"/>
        <end position="264"/>
    </location>
</feature>
<dbReference type="EMBL" id="CAUYUJ010017418">
    <property type="protein sequence ID" value="CAK0874668.1"/>
    <property type="molecule type" value="Genomic_DNA"/>
</dbReference>
<proteinExistence type="predicted"/>
<feature type="compositionally biased region" description="Acidic residues" evidence="1">
    <location>
        <begin position="270"/>
        <end position="281"/>
    </location>
</feature>
<gene>
    <name evidence="2" type="ORF">PCOR1329_LOCUS59500</name>
</gene>